<reference evidence="2 3" key="1">
    <citation type="submission" date="2017-04" db="EMBL/GenBank/DDBJ databases">
        <title>Draft genome sequence of Tuber borchii Vittad., a whitish edible truffle.</title>
        <authorList>
            <consortium name="DOE Joint Genome Institute"/>
            <person name="Murat C."/>
            <person name="Kuo A."/>
            <person name="Barry K.W."/>
            <person name="Clum A."/>
            <person name="Dockter R.B."/>
            <person name="Fauchery L."/>
            <person name="Iotti M."/>
            <person name="Kohler A."/>
            <person name="Labutti K."/>
            <person name="Lindquist E.A."/>
            <person name="Lipzen A."/>
            <person name="Ohm R.A."/>
            <person name="Wang M."/>
            <person name="Grigoriev I.V."/>
            <person name="Zambonelli A."/>
            <person name="Martin F.M."/>
        </authorList>
    </citation>
    <scope>NUCLEOTIDE SEQUENCE [LARGE SCALE GENOMIC DNA]</scope>
    <source>
        <strain evidence="2 3">Tbo3840</strain>
    </source>
</reference>
<comment type="caution">
    <text evidence="2">The sequence shown here is derived from an EMBL/GenBank/DDBJ whole genome shotgun (WGS) entry which is preliminary data.</text>
</comment>
<sequence>MPKWRVVLLLLRGKLGFLVPFSFVFGFAGSQKTNFTEYVLQFLKTSSSEPTTHLSGVCWNENAGVRGHGTGLEMLGWKMCVPAARQRPRGMGEGREAKERKARPRGRSEREREVNEDTELYAYAQLLPLSSRPENKTGGSIVSSSGQRYLGVVSSMAATRPVTVDGVTKKEYILRRRFSDGQKEMLQELITRRS</sequence>
<dbReference type="Proteomes" id="UP000244722">
    <property type="component" value="Unassembled WGS sequence"/>
</dbReference>
<proteinExistence type="predicted"/>
<dbReference type="OrthoDB" id="4586300at2759"/>
<evidence type="ECO:0000256" key="1">
    <source>
        <dbReference type="SAM" id="MobiDB-lite"/>
    </source>
</evidence>
<evidence type="ECO:0000313" key="2">
    <source>
        <dbReference type="EMBL" id="PUU72675.1"/>
    </source>
</evidence>
<dbReference type="EMBL" id="NESQ01000486">
    <property type="protein sequence ID" value="PUU72675.1"/>
    <property type="molecule type" value="Genomic_DNA"/>
</dbReference>
<feature type="compositionally biased region" description="Basic and acidic residues" evidence="1">
    <location>
        <begin position="90"/>
        <end position="99"/>
    </location>
</feature>
<name>A0A2T6ZB12_TUBBO</name>
<protein>
    <submittedName>
        <fullName evidence="2">Uncharacterized protein</fullName>
    </submittedName>
</protein>
<gene>
    <name evidence="2" type="ORF">B9Z19DRAFT_1069590</name>
</gene>
<accession>A0A2T6ZB12</accession>
<organism evidence="2 3">
    <name type="scientific">Tuber borchii</name>
    <name type="common">White truffle</name>
    <dbReference type="NCBI Taxonomy" id="42251"/>
    <lineage>
        <taxon>Eukaryota</taxon>
        <taxon>Fungi</taxon>
        <taxon>Dikarya</taxon>
        <taxon>Ascomycota</taxon>
        <taxon>Pezizomycotina</taxon>
        <taxon>Pezizomycetes</taxon>
        <taxon>Pezizales</taxon>
        <taxon>Tuberaceae</taxon>
        <taxon>Tuber</taxon>
    </lineage>
</organism>
<keyword evidence="3" id="KW-1185">Reference proteome</keyword>
<evidence type="ECO:0000313" key="3">
    <source>
        <dbReference type="Proteomes" id="UP000244722"/>
    </source>
</evidence>
<dbReference type="AlphaFoldDB" id="A0A2T6ZB12"/>
<feature type="region of interest" description="Disordered" evidence="1">
    <location>
        <begin position="86"/>
        <end position="114"/>
    </location>
</feature>